<evidence type="ECO:0000313" key="8">
    <source>
        <dbReference type="EMBL" id="OGY98481.1"/>
    </source>
</evidence>
<dbReference type="Gene3D" id="2.40.37.10">
    <property type="entry name" value="Lyase, Ornithine Decarboxylase, Chain A, domain 1"/>
    <property type="match status" value="1"/>
</dbReference>
<evidence type="ECO:0000256" key="2">
    <source>
        <dbReference type="ARBA" id="ARBA00022898"/>
    </source>
</evidence>
<evidence type="ECO:0000256" key="3">
    <source>
        <dbReference type="ARBA" id="ARBA00023235"/>
    </source>
</evidence>
<dbReference type="InterPro" id="IPR020622">
    <property type="entry name" value="Ala_racemase_pyridoxalP-BS"/>
</dbReference>
<accession>A0A1G2CBD1</accession>
<dbReference type="HAMAP" id="MF_01201">
    <property type="entry name" value="Ala_racemase"/>
    <property type="match status" value="1"/>
</dbReference>
<dbReference type="GO" id="GO:0030632">
    <property type="term" value="P:D-alanine biosynthetic process"/>
    <property type="evidence" value="ECO:0007669"/>
    <property type="project" value="UniProtKB-UniRule"/>
</dbReference>
<dbReference type="SUPFAM" id="SSF50621">
    <property type="entry name" value="Alanine racemase C-terminal domain-like"/>
    <property type="match status" value="1"/>
</dbReference>
<dbReference type="InterPro" id="IPR001608">
    <property type="entry name" value="Ala_racemase_N"/>
</dbReference>
<dbReference type="EC" id="5.1.1.1" evidence="4"/>
<dbReference type="PRINTS" id="PR00992">
    <property type="entry name" value="ALARACEMASE"/>
</dbReference>
<dbReference type="SUPFAM" id="SSF51419">
    <property type="entry name" value="PLP-binding barrel"/>
    <property type="match status" value="1"/>
</dbReference>
<dbReference type="NCBIfam" id="TIGR00492">
    <property type="entry name" value="alr"/>
    <property type="match status" value="1"/>
</dbReference>
<dbReference type="PANTHER" id="PTHR30511:SF0">
    <property type="entry name" value="ALANINE RACEMASE, CATABOLIC-RELATED"/>
    <property type="match status" value="1"/>
</dbReference>
<dbReference type="GO" id="GO:0008784">
    <property type="term" value="F:alanine racemase activity"/>
    <property type="evidence" value="ECO:0007669"/>
    <property type="project" value="UniProtKB-UniRule"/>
</dbReference>
<proteinExistence type="inferred from homology"/>
<comment type="caution">
    <text evidence="8">The sequence shown here is derived from an EMBL/GenBank/DDBJ whole genome shotgun (WGS) entry which is preliminary data.</text>
</comment>
<feature type="active site" description="Proton acceptor; specific for D-alanine" evidence="4">
    <location>
        <position position="45"/>
    </location>
</feature>
<name>A0A1G2CBD1_9BACT</name>
<dbReference type="GO" id="GO:0005829">
    <property type="term" value="C:cytosol"/>
    <property type="evidence" value="ECO:0007669"/>
    <property type="project" value="TreeGrafter"/>
</dbReference>
<dbReference type="Pfam" id="PF01168">
    <property type="entry name" value="Ala_racemase_N"/>
    <property type="match status" value="1"/>
</dbReference>
<evidence type="ECO:0000256" key="4">
    <source>
        <dbReference type="HAMAP-Rule" id="MF_01201"/>
    </source>
</evidence>
<keyword evidence="2 4" id="KW-0663">Pyridoxal phosphate</keyword>
<feature type="binding site" evidence="4 6">
    <location>
        <position position="337"/>
    </location>
    <ligand>
        <name>substrate</name>
    </ligand>
</feature>
<dbReference type="InterPro" id="IPR029066">
    <property type="entry name" value="PLP-binding_barrel"/>
</dbReference>
<dbReference type="Gene3D" id="3.20.20.10">
    <property type="entry name" value="Alanine racemase"/>
    <property type="match status" value="1"/>
</dbReference>
<dbReference type="Pfam" id="PF00842">
    <property type="entry name" value="Ala_racemase_C"/>
    <property type="match status" value="1"/>
</dbReference>
<dbReference type="AlphaFoldDB" id="A0A1G2CBD1"/>
<dbReference type="Proteomes" id="UP000178796">
    <property type="component" value="Unassembled WGS sequence"/>
</dbReference>
<feature type="active site" description="Proton acceptor; specific for L-alanine" evidence="4">
    <location>
        <position position="289"/>
    </location>
</feature>
<reference evidence="8 9" key="1">
    <citation type="journal article" date="2016" name="Nat. Commun.">
        <title>Thousands of microbial genomes shed light on interconnected biogeochemical processes in an aquifer system.</title>
        <authorList>
            <person name="Anantharaman K."/>
            <person name="Brown C.T."/>
            <person name="Hug L.A."/>
            <person name="Sharon I."/>
            <person name="Castelle C.J."/>
            <person name="Probst A.J."/>
            <person name="Thomas B.C."/>
            <person name="Singh A."/>
            <person name="Wilkins M.J."/>
            <person name="Karaoz U."/>
            <person name="Brodie E.L."/>
            <person name="Williams K.H."/>
            <person name="Hubbard S.S."/>
            <person name="Banfield J.F."/>
        </authorList>
    </citation>
    <scope>NUCLEOTIDE SEQUENCE [LARGE SCALE GENOMIC DNA]</scope>
</reference>
<organism evidence="8 9">
    <name type="scientific">Candidatus Liptonbacteria bacterium RIFCSPHIGHO2_12_FULL_60_13</name>
    <dbReference type="NCBI Taxonomy" id="1798648"/>
    <lineage>
        <taxon>Bacteria</taxon>
        <taxon>Candidatus Liptoniibacteriota</taxon>
    </lineage>
</organism>
<dbReference type="InterPro" id="IPR011079">
    <property type="entry name" value="Ala_racemase_C"/>
</dbReference>
<feature type="modified residue" description="N6-(pyridoxal phosphate)lysine" evidence="4 5">
    <location>
        <position position="45"/>
    </location>
</feature>
<comment type="pathway">
    <text evidence="4">Amino-acid biosynthesis; D-alanine biosynthesis; D-alanine from L-alanine: step 1/1.</text>
</comment>
<dbReference type="FunFam" id="3.20.20.10:FF:000002">
    <property type="entry name" value="Alanine racemase"/>
    <property type="match status" value="1"/>
</dbReference>
<dbReference type="InterPro" id="IPR000821">
    <property type="entry name" value="Ala_racemase"/>
</dbReference>
<dbReference type="CDD" id="cd00430">
    <property type="entry name" value="PLPDE_III_AR"/>
    <property type="match status" value="1"/>
</dbReference>
<evidence type="ECO:0000256" key="5">
    <source>
        <dbReference type="PIRSR" id="PIRSR600821-50"/>
    </source>
</evidence>
<dbReference type="GO" id="GO:0030170">
    <property type="term" value="F:pyridoxal phosphate binding"/>
    <property type="evidence" value="ECO:0007669"/>
    <property type="project" value="UniProtKB-UniRule"/>
</dbReference>
<evidence type="ECO:0000313" key="9">
    <source>
        <dbReference type="Proteomes" id="UP000178796"/>
    </source>
</evidence>
<protein>
    <recommendedName>
        <fullName evidence="4">Alanine racemase</fullName>
        <ecNumber evidence="4">5.1.1.1</ecNumber>
    </recommendedName>
</protein>
<dbReference type="UniPathway" id="UPA00042">
    <property type="reaction ID" value="UER00497"/>
</dbReference>
<feature type="domain" description="Alanine racemase C-terminal" evidence="7">
    <location>
        <begin position="268"/>
        <end position="386"/>
    </location>
</feature>
<dbReference type="SMART" id="SM01005">
    <property type="entry name" value="Ala_racemase_C"/>
    <property type="match status" value="1"/>
</dbReference>
<gene>
    <name evidence="8" type="ORF">A3E09_01950</name>
</gene>
<keyword evidence="3 4" id="KW-0413">Isomerase</keyword>
<dbReference type="PROSITE" id="PS00395">
    <property type="entry name" value="ALANINE_RACEMASE"/>
    <property type="match status" value="1"/>
</dbReference>
<comment type="catalytic activity">
    <reaction evidence="4">
        <text>L-alanine = D-alanine</text>
        <dbReference type="Rhea" id="RHEA:20249"/>
        <dbReference type="ChEBI" id="CHEBI:57416"/>
        <dbReference type="ChEBI" id="CHEBI:57972"/>
        <dbReference type="EC" id="5.1.1.1"/>
    </reaction>
</comment>
<evidence type="ECO:0000256" key="6">
    <source>
        <dbReference type="PIRSR" id="PIRSR600821-52"/>
    </source>
</evidence>
<dbReference type="InterPro" id="IPR009006">
    <property type="entry name" value="Ala_racemase/Decarboxylase_C"/>
</dbReference>
<feature type="binding site" evidence="4 6">
    <location>
        <position position="139"/>
    </location>
    <ligand>
        <name>substrate</name>
    </ligand>
</feature>
<comment type="cofactor">
    <cofactor evidence="1 4 5">
        <name>pyridoxal 5'-phosphate</name>
        <dbReference type="ChEBI" id="CHEBI:597326"/>
    </cofactor>
</comment>
<comment type="function">
    <text evidence="4">Catalyzes the interconversion of L-alanine and D-alanine. May also act on other amino acids.</text>
</comment>
<dbReference type="PANTHER" id="PTHR30511">
    <property type="entry name" value="ALANINE RACEMASE"/>
    <property type="match status" value="1"/>
</dbReference>
<evidence type="ECO:0000256" key="1">
    <source>
        <dbReference type="ARBA" id="ARBA00001933"/>
    </source>
</evidence>
<sequence>MTRSDPNQRKGLRTWIELDREAARHNVQAMRGLLARKTRLMAVVKSNAYGHGLYVFAKVLDRLGVHGFCVDSVLEGFRLRKEGITKPILVLGSTLPEHFVAAADSRITLTLSTFEGIKAYLRTARKPDVHLKIDTGMHRQGFFPKDAHRAAELLARDNVRDRVTGLYTHFASAKDVTYPAFTEQQFAKFLEAERALQRAGFRDLVRHAAATAGTMLGRRYHLDWVRSGIALYGYYPSRELEVQLRRPGGGRSPDRTASGLPFIELKPVLSWHAVVSEVKRLPRGAFVGYDLTERLGRPTSAAVLPVGYWHGIPRALSGTGRFVLGRVPARILGRVSMDMTVIDATDAHAKVGSVATLDMHDAIAKSGTTSYEFLTRINPLIERIVV</sequence>
<evidence type="ECO:0000259" key="7">
    <source>
        <dbReference type="SMART" id="SM01005"/>
    </source>
</evidence>
<comment type="similarity">
    <text evidence="4">Belongs to the alanine racemase family.</text>
</comment>
<dbReference type="EMBL" id="MHKY01000033">
    <property type="protein sequence ID" value="OGY98481.1"/>
    <property type="molecule type" value="Genomic_DNA"/>
</dbReference>